<dbReference type="AlphaFoldDB" id="A0A645J4B9"/>
<evidence type="ECO:0000313" key="1">
    <source>
        <dbReference type="EMBL" id="MPN57980.1"/>
    </source>
</evidence>
<accession>A0A645J4B9</accession>
<gene>
    <name evidence="1" type="ORF">SDC9_205676</name>
</gene>
<reference evidence="1" key="1">
    <citation type="submission" date="2019-08" db="EMBL/GenBank/DDBJ databases">
        <authorList>
            <person name="Kucharzyk K."/>
            <person name="Murdoch R.W."/>
            <person name="Higgins S."/>
            <person name="Loffler F."/>
        </authorList>
    </citation>
    <scope>NUCLEOTIDE SEQUENCE</scope>
</reference>
<name>A0A645J4B9_9ZZZZ</name>
<organism evidence="1">
    <name type="scientific">bioreactor metagenome</name>
    <dbReference type="NCBI Taxonomy" id="1076179"/>
    <lineage>
        <taxon>unclassified sequences</taxon>
        <taxon>metagenomes</taxon>
        <taxon>ecological metagenomes</taxon>
    </lineage>
</organism>
<protein>
    <submittedName>
        <fullName evidence="1">Uncharacterized protein</fullName>
    </submittedName>
</protein>
<dbReference type="EMBL" id="VSSQ01130181">
    <property type="protein sequence ID" value="MPN57980.1"/>
    <property type="molecule type" value="Genomic_DNA"/>
</dbReference>
<comment type="caution">
    <text evidence="1">The sequence shown here is derived from an EMBL/GenBank/DDBJ whole genome shotgun (WGS) entry which is preliminary data.</text>
</comment>
<sequence length="115" mass="11601">MAGLGGAHHLTAHHHLAAEAPAVDGDHPAQLGIRIVGPVLGARPGTPGRTPEAVGIDIGVGVGQVAAHRTASWVSSSMRCQRLTKSGIVLETEPMSSSCTPGTISPISAARCASR</sequence>
<proteinExistence type="predicted"/>